<name>A0A517WA00_9PLAN</name>
<reference evidence="2 3" key="1">
    <citation type="submission" date="2019-02" db="EMBL/GenBank/DDBJ databases">
        <title>Deep-cultivation of Planctomycetes and their phenomic and genomic characterization uncovers novel biology.</title>
        <authorList>
            <person name="Wiegand S."/>
            <person name="Jogler M."/>
            <person name="Boedeker C."/>
            <person name="Pinto D."/>
            <person name="Vollmers J."/>
            <person name="Rivas-Marin E."/>
            <person name="Kohn T."/>
            <person name="Peeters S.H."/>
            <person name="Heuer A."/>
            <person name="Rast P."/>
            <person name="Oberbeckmann S."/>
            <person name="Bunk B."/>
            <person name="Jeske O."/>
            <person name="Meyerdierks A."/>
            <person name="Storesund J.E."/>
            <person name="Kallscheuer N."/>
            <person name="Luecker S."/>
            <person name="Lage O.M."/>
            <person name="Pohl T."/>
            <person name="Merkel B.J."/>
            <person name="Hornburger P."/>
            <person name="Mueller R.-W."/>
            <person name="Bruemmer F."/>
            <person name="Labrenz M."/>
            <person name="Spormann A.M."/>
            <person name="Op den Camp H."/>
            <person name="Overmann J."/>
            <person name="Amann R."/>
            <person name="Jetten M.S.M."/>
            <person name="Mascher T."/>
            <person name="Medema M.H."/>
            <person name="Devos D.P."/>
            <person name="Kaster A.-K."/>
            <person name="Ovreas L."/>
            <person name="Rohde M."/>
            <person name="Galperin M.Y."/>
            <person name="Jogler C."/>
        </authorList>
    </citation>
    <scope>NUCLEOTIDE SEQUENCE [LARGE SCALE GENOMIC DNA]</scope>
    <source>
        <strain evidence="2 3">V6</strain>
    </source>
</reference>
<dbReference type="Proteomes" id="UP000320722">
    <property type="component" value="Chromosome"/>
</dbReference>
<evidence type="ECO:0000313" key="2">
    <source>
        <dbReference type="EMBL" id="QDU02067.1"/>
    </source>
</evidence>
<sequence precursor="true">MPGSLKNQILRNGLLCCPSLLAAHSLVIQSVGNAAEPAPIRFLKTWGQQGDQPGEFGGKATPNSRVGGPQFLAFDSEGDLWTTEGVNCRVQQFSSAGKFLRGCGENRERLQMNSTHYTEWRSTATETCMWSMPITTGFRSLWSHRETGP</sequence>
<dbReference type="InterPro" id="IPR011042">
    <property type="entry name" value="6-blade_b-propeller_TolB-like"/>
</dbReference>
<protein>
    <recommendedName>
        <fullName evidence="4">NHL repeat protein</fullName>
    </recommendedName>
</protein>
<dbReference type="AlphaFoldDB" id="A0A517WA00"/>
<feature type="chain" id="PRO_5022006320" description="NHL repeat protein" evidence="1">
    <location>
        <begin position="23"/>
        <end position="149"/>
    </location>
</feature>
<proteinExistence type="predicted"/>
<keyword evidence="1" id="KW-0732">Signal</keyword>
<dbReference type="EMBL" id="CP036347">
    <property type="protein sequence ID" value="QDU02067.1"/>
    <property type="molecule type" value="Genomic_DNA"/>
</dbReference>
<evidence type="ECO:0000256" key="1">
    <source>
        <dbReference type="SAM" id="SignalP"/>
    </source>
</evidence>
<organism evidence="2 3">
    <name type="scientific">Gimesia chilikensis</name>
    <dbReference type="NCBI Taxonomy" id="2605989"/>
    <lineage>
        <taxon>Bacteria</taxon>
        <taxon>Pseudomonadati</taxon>
        <taxon>Planctomycetota</taxon>
        <taxon>Planctomycetia</taxon>
        <taxon>Planctomycetales</taxon>
        <taxon>Planctomycetaceae</taxon>
        <taxon>Gimesia</taxon>
    </lineage>
</organism>
<accession>A0A517WA00</accession>
<gene>
    <name evidence="2" type="ORF">V6x_17550</name>
</gene>
<feature type="signal peptide" evidence="1">
    <location>
        <begin position="1"/>
        <end position="22"/>
    </location>
</feature>
<evidence type="ECO:0000313" key="3">
    <source>
        <dbReference type="Proteomes" id="UP000320722"/>
    </source>
</evidence>
<evidence type="ECO:0008006" key="4">
    <source>
        <dbReference type="Google" id="ProtNLM"/>
    </source>
</evidence>
<dbReference type="Gene3D" id="2.120.10.30">
    <property type="entry name" value="TolB, C-terminal domain"/>
    <property type="match status" value="1"/>
</dbReference>